<feature type="binding site" evidence="9">
    <location>
        <position position="88"/>
    </location>
    <ligand>
        <name>4-amino-2-methyl-5-(diphosphooxymethyl)pyrimidine</name>
        <dbReference type="ChEBI" id="CHEBI:57841"/>
    </ligand>
</feature>
<comment type="catalytic activity">
    <reaction evidence="7 9 10">
        <text>2-(2-carboxy-4-methylthiazol-5-yl)ethyl phosphate + 4-amino-2-methyl-5-(diphosphooxymethyl)pyrimidine + 2 H(+) = thiamine phosphate + CO2 + diphosphate</text>
        <dbReference type="Rhea" id="RHEA:47848"/>
        <dbReference type="ChEBI" id="CHEBI:15378"/>
        <dbReference type="ChEBI" id="CHEBI:16526"/>
        <dbReference type="ChEBI" id="CHEBI:33019"/>
        <dbReference type="ChEBI" id="CHEBI:37575"/>
        <dbReference type="ChEBI" id="CHEBI:57841"/>
        <dbReference type="ChEBI" id="CHEBI:62890"/>
        <dbReference type="EC" id="2.5.1.3"/>
    </reaction>
</comment>
<dbReference type="CDD" id="cd00564">
    <property type="entry name" value="TMP_TenI"/>
    <property type="match status" value="1"/>
</dbReference>
<comment type="similarity">
    <text evidence="9 10">Belongs to the thiamine-phosphate synthase family.</text>
</comment>
<dbReference type="Pfam" id="PF02581">
    <property type="entry name" value="TMP-TENI"/>
    <property type="match status" value="1"/>
</dbReference>
<name>A0ABV2H4T2_9HYPH</name>
<dbReference type="InterPro" id="IPR022998">
    <property type="entry name" value="ThiamineP_synth_TenI"/>
</dbReference>
<dbReference type="NCBIfam" id="TIGR00693">
    <property type="entry name" value="thiE"/>
    <property type="match status" value="1"/>
</dbReference>
<evidence type="ECO:0000256" key="1">
    <source>
        <dbReference type="ARBA" id="ARBA00005165"/>
    </source>
</evidence>
<feature type="binding site" evidence="9">
    <location>
        <position position="117"/>
    </location>
    <ligand>
        <name>4-amino-2-methyl-5-(diphosphooxymethyl)pyrimidine</name>
        <dbReference type="ChEBI" id="CHEBI:57841"/>
    </ligand>
</feature>
<evidence type="ECO:0000256" key="11">
    <source>
        <dbReference type="RuleBase" id="RU004253"/>
    </source>
</evidence>
<comment type="catalytic activity">
    <reaction evidence="6 9 10">
        <text>4-methyl-5-(2-phosphooxyethyl)-thiazole + 4-amino-2-methyl-5-(diphosphooxymethyl)pyrimidine + H(+) = thiamine phosphate + diphosphate</text>
        <dbReference type="Rhea" id="RHEA:22328"/>
        <dbReference type="ChEBI" id="CHEBI:15378"/>
        <dbReference type="ChEBI" id="CHEBI:33019"/>
        <dbReference type="ChEBI" id="CHEBI:37575"/>
        <dbReference type="ChEBI" id="CHEBI:57841"/>
        <dbReference type="ChEBI" id="CHEBI:58296"/>
        <dbReference type="EC" id="2.5.1.3"/>
    </reaction>
</comment>
<evidence type="ECO:0000313" key="13">
    <source>
        <dbReference type="EMBL" id="MET3585422.1"/>
    </source>
</evidence>
<keyword evidence="14" id="KW-1185">Reference proteome</keyword>
<keyword evidence="5 9" id="KW-0784">Thiamine biosynthesis</keyword>
<reference evidence="13 14" key="1">
    <citation type="submission" date="2024-06" db="EMBL/GenBank/DDBJ databases">
        <title>Genomic Encyclopedia of Type Strains, Phase IV (KMG-IV): sequencing the most valuable type-strain genomes for metagenomic binning, comparative biology and taxonomic classification.</title>
        <authorList>
            <person name="Goeker M."/>
        </authorList>
    </citation>
    <scope>NUCLEOTIDE SEQUENCE [LARGE SCALE GENOMIC DNA]</scope>
    <source>
        <strain evidence="13 14">DSM 105042</strain>
    </source>
</reference>
<dbReference type="SUPFAM" id="SSF51391">
    <property type="entry name" value="Thiamin phosphate synthase"/>
    <property type="match status" value="1"/>
</dbReference>
<dbReference type="InterPro" id="IPR034291">
    <property type="entry name" value="TMP_synthase"/>
</dbReference>
<evidence type="ECO:0000256" key="10">
    <source>
        <dbReference type="RuleBase" id="RU003826"/>
    </source>
</evidence>
<comment type="cofactor">
    <cofactor evidence="9">
        <name>Mg(2+)</name>
        <dbReference type="ChEBI" id="CHEBI:18420"/>
    </cofactor>
    <text evidence="9">Binds 1 Mg(2+) ion per subunit.</text>
</comment>
<evidence type="ECO:0000256" key="9">
    <source>
        <dbReference type="HAMAP-Rule" id="MF_00097"/>
    </source>
</evidence>
<sequence>MVETARLAVAGGATVVQLRDKQADTNAMIECGLALKSALAGTGVPLIVNDDVEAAIAISAEGLHVGQGDLGVTEVRRQIPAGMILGLSVGTVELAQAVDPQLVDYVGVGPVFATRTKLDHKTPIGFDGLARIARAVPVPTVAIGGLKEGHAAQVLAAGADGLAVVSAICGTTDPQAAARKLAIEIREASR</sequence>
<gene>
    <name evidence="9" type="primary">thiE</name>
    <name evidence="13" type="ORF">ABID21_001531</name>
</gene>
<dbReference type="PANTHER" id="PTHR20857">
    <property type="entry name" value="THIAMINE-PHOSPHATE PYROPHOSPHORYLASE"/>
    <property type="match status" value="1"/>
</dbReference>
<evidence type="ECO:0000256" key="3">
    <source>
        <dbReference type="ARBA" id="ARBA00022723"/>
    </source>
</evidence>
<dbReference type="PANTHER" id="PTHR20857:SF15">
    <property type="entry name" value="THIAMINE-PHOSPHATE SYNTHASE"/>
    <property type="match status" value="1"/>
</dbReference>
<evidence type="ECO:0000256" key="4">
    <source>
        <dbReference type="ARBA" id="ARBA00022842"/>
    </source>
</evidence>
<comment type="pathway">
    <text evidence="1 9 11">Cofactor biosynthesis; thiamine diphosphate biosynthesis; thiamine phosphate from 4-amino-2-methyl-5-diphosphomethylpyrimidine and 4-methyl-5-(2-phosphoethyl)-thiazole: step 1/1.</text>
</comment>
<dbReference type="InterPro" id="IPR013785">
    <property type="entry name" value="Aldolase_TIM"/>
</dbReference>
<evidence type="ECO:0000256" key="2">
    <source>
        <dbReference type="ARBA" id="ARBA00022679"/>
    </source>
</evidence>
<evidence type="ECO:0000256" key="6">
    <source>
        <dbReference type="ARBA" id="ARBA00047334"/>
    </source>
</evidence>
<keyword evidence="3 9" id="KW-0479">Metal-binding</keyword>
<feature type="domain" description="Thiamine phosphate synthase/TenI" evidence="12">
    <location>
        <begin position="2"/>
        <end position="168"/>
    </location>
</feature>
<feature type="binding site" evidence="9">
    <location>
        <position position="69"/>
    </location>
    <ligand>
        <name>Mg(2+)</name>
        <dbReference type="ChEBI" id="CHEBI:18420"/>
    </ligand>
</feature>
<dbReference type="GO" id="GO:0004789">
    <property type="term" value="F:thiamine-phosphate diphosphorylase activity"/>
    <property type="evidence" value="ECO:0007669"/>
    <property type="project" value="UniProtKB-EC"/>
</dbReference>
<keyword evidence="2 9" id="KW-0808">Transferase</keyword>
<proteinExistence type="inferred from homology"/>
<feature type="binding site" evidence="9">
    <location>
        <position position="145"/>
    </location>
    <ligand>
        <name>2-[(2R,5Z)-2-carboxy-4-methylthiazol-5(2H)-ylidene]ethyl phosphate</name>
        <dbReference type="ChEBI" id="CHEBI:62899"/>
    </ligand>
</feature>
<evidence type="ECO:0000256" key="5">
    <source>
        <dbReference type="ARBA" id="ARBA00022977"/>
    </source>
</evidence>
<feature type="binding site" evidence="9">
    <location>
        <position position="49"/>
    </location>
    <ligand>
        <name>4-amino-2-methyl-5-(diphosphooxymethyl)pyrimidine</name>
        <dbReference type="ChEBI" id="CHEBI:57841"/>
    </ligand>
</feature>
<dbReference type="InterPro" id="IPR036206">
    <property type="entry name" value="ThiamineP_synth_sf"/>
</dbReference>
<dbReference type="Gene3D" id="3.20.20.70">
    <property type="entry name" value="Aldolase class I"/>
    <property type="match status" value="1"/>
</dbReference>
<comment type="catalytic activity">
    <reaction evidence="8 9 10">
        <text>2-[(2R,5Z)-2-carboxy-4-methylthiazol-5(2H)-ylidene]ethyl phosphate + 4-amino-2-methyl-5-(diphosphooxymethyl)pyrimidine + 2 H(+) = thiamine phosphate + CO2 + diphosphate</text>
        <dbReference type="Rhea" id="RHEA:47844"/>
        <dbReference type="ChEBI" id="CHEBI:15378"/>
        <dbReference type="ChEBI" id="CHEBI:16526"/>
        <dbReference type="ChEBI" id="CHEBI:33019"/>
        <dbReference type="ChEBI" id="CHEBI:37575"/>
        <dbReference type="ChEBI" id="CHEBI:57841"/>
        <dbReference type="ChEBI" id="CHEBI:62899"/>
        <dbReference type="EC" id="2.5.1.3"/>
    </reaction>
</comment>
<feature type="binding site" evidence="9">
    <location>
        <begin position="165"/>
        <end position="166"/>
    </location>
    <ligand>
        <name>2-[(2R,5Z)-2-carboxy-4-methylthiazol-5(2H)-ylidene]ethyl phosphate</name>
        <dbReference type="ChEBI" id="CHEBI:62899"/>
    </ligand>
</feature>
<evidence type="ECO:0000259" key="12">
    <source>
        <dbReference type="Pfam" id="PF02581"/>
    </source>
</evidence>
<protein>
    <recommendedName>
        <fullName evidence="9">Thiamine-phosphate synthase</fullName>
        <shortName evidence="9">TP synthase</shortName>
        <shortName evidence="9">TPS</shortName>
        <ecNumber evidence="9">2.5.1.3</ecNumber>
    </recommendedName>
    <alternativeName>
        <fullName evidence="9">Thiamine-phosphate pyrophosphorylase</fullName>
        <shortName evidence="9">TMP pyrophosphorylase</shortName>
        <shortName evidence="9">TMP-PPase</shortName>
    </alternativeName>
</protein>
<feature type="binding site" evidence="9">
    <location>
        <position position="50"/>
    </location>
    <ligand>
        <name>Mg(2+)</name>
        <dbReference type="ChEBI" id="CHEBI:18420"/>
    </ligand>
</feature>
<dbReference type="HAMAP" id="MF_00097">
    <property type="entry name" value="TMP_synthase"/>
    <property type="match status" value="1"/>
</dbReference>
<comment type="function">
    <text evidence="9">Condenses 4-methyl-5-(beta-hydroxyethyl)thiazole monophosphate (THZ-P) and 2-methyl-4-amino-5-hydroxymethyl pyrimidine pyrophosphate (HMP-PP) to form thiamine monophosphate (TMP).</text>
</comment>
<feature type="binding site" evidence="9">
    <location>
        <begin position="17"/>
        <end position="21"/>
    </location>
    <ligand>
        <name>4-amino-2-methyl-5-(diphosphooxymethyl)pyrimidine</name>
        <dbReference type="ChEBI" id="CHEBI:57841"/>
    </ligand>
</feature>
<keyword evidence="4 9" id="KW-0460">Magnesium</keyword>
<dbReference type="Proteomes" id="UP001549031">
    <property type="component" value="Unassembled WGS sequence"/>
</dbReference>
<accession>A0ABV2H4T2</accession>
<evidence type="ECO:0000256" key="7">
    <source>
        <dbReference type="ARBA" id="ARBA00047851"/>
    </source>
</evidence>
<evidence type="ECO:0000313" key="14">
    <source>
        <dbReference type="Proteomes" id="UP001549031"/>
    </source>
</evidence>
<dbReference type="EC" id="2.5.1.3" evidence="9"/>
<feature type="binding site" evidence="9">
    <location>
        <begin position="114"/>
        <end position="116"/>
    </location>
    <ligand>
        <name>2-[(2R,5Z)-2-carboxy-4-methylthiazol-5(2H)-ylidene]ethyl phosphate</name>
        <dbReference type="ChEBI" id="CHEBI:62899"/>
    </ligand>
</feature>
<comment type="caution">
    <text evidence="13">The sequence shown here is derived from an EMBL/GenBank/DDBJ whole genome shotgun (WGS) entry which is preliminary data.</text>
</comment>
<evidence type="ECO:0000256" key="8">
    <source>
        <dbReference type="ARBA" id="ARBA00047883"/>
    </source>
</evidence>
<dbReference type="EMBL" id="JBEPLJ010000005">
    <property type="protein sequence ID" value="MET3585422.1"/>
    <property type="molecule type" value="Genomic_DNA"/>
</dbReference>
<organism evidence="13 14">
    <name type="scientific">Pseudorhizobium tarimense</name>
    <dbReference type="NCBI Taxonomy" id="1079109"/>
    <lineage>
        <taxon>Bacteria</taxon>
        <taxon>Pseudomonadati</taxon>
        <taxon>Pseudomonadota</taxon>
        <taxon>Alphaproteobacteria</taxon>
        <taxon>Hyphomicrobiales</taxon>
        <taxon>Rhizobiaceae</taxon>
        <taxon>Rhizobium/Agrobacterium group</taxon>
        <taxon>Pseudorhizobium</taxon>
    </lineage>
</organism>